<evidence type="ECO:0000313" key="3">
    <source>
        <dbReference type="EMBL" id="KAG7119359.1"/>
    </source>
</evidence>
<feature type="compositionally biased region" description="Low complexity" evidence="1">
    <location>
        <begin position="517"/>
        <end position="538"/>
    </location>
</feature>
<dbReference type="PANTHER" id="PTHR37542">
    <property type="entry name" value="HELO DOMAIN-CONTAINING PROTEIN-RELATED"/>
    <property type="match status" value="1"/>
</dbReference>
<organism evidence="3 4">
    <name type="scientific">Verticillium longisporum</name>
    <name type="common">Verticillium dahliae var. longisporum</name>
    <dbReference type="NCBI Taxonomy" id="100787"/>
    <lineage>
        <taxon>Eukaryota</taxon>
        <taxon>Fungi</taxon>
        <taxon>Dikarya</taxon>
        <taxon>Ascomycota</taxon>
        <taxon>Pezizomycotina</taxon>
        <taxon>Sordariomycetes</taxon>
        <taxon>Hypocreomycetidae</taxon>
        <taxon>Glomerellales</taxon>
        <taxon>Plectosphaerellaceae</taxon>
        <taxon>Verticillium</taxon>
    </lineage>
</organism>
<feature type="compositionally biased region" description="Basic and acidic residues" evidence="1">
    <location>
        <begin position="148"/>
        <end position="161"/>
    </location>
</feature>
<proteinExistence type="predicted"/>
<accession>A0A8I2Z9E6</accession>
<sequence>MYRIVQGIRCWRDYFGFSLTYFPPLGLFLAEHQPMAEAAATALGVIGFLGQLFDGCVRAYGYFTTAARLDQDSARLVCKVRIEEMRLVVWGREWGVAEGRLERESTPQMAALAGRIMEELHATVTDFVKLRDRYGIAEEAAATNGQAKGEKEARERDGGKERGWRKELTLRAKWVIADKEKFTALLRDLKGNLTRADFNDGLDQLFPPSRLPSLHRAWRHSLLDHAQRDVAELALLASSAEDSYPQLRASAALKKLRINLDLTPQAQFRPTFAFRVARADLTLDANPSTQGGPPKSTPGNDPRVAGRHSAHGPVLVEWVEYDREDPDERFLHLRRLDDLARMLRSASARHPDLHTPDCVGYVDDAPAHPRYGLVYKLPRPSASTSPASDTALAADAATPAHTSLHALIAGPLRTPDLTARIDLARTLAVALWSLHSLDWLHKSLCSANILFIRPAVPSSSSSSSQKDASASAAQAPCIESPHLVGFDASRPDLDPEMSVNPRNPSIVNLYRDPRVSSFGSGSSSNGKSNSSSNSNNNGCPRQPYRKSHDMYSLGLVLLEIGWWKVLSTYYKPHYAAERWRDKVVLPVLVPGLASKTGRLYRDVVERCLTVHEDMSSSEAGEVMEWVVATLESIRT</sequence>
<feature type="region of interest" description="Disordered" evidence="1">
    <location>
        <begin position="141"/>
        <end position="161"/>
    </location>
</feature>
<dbReference type="InterPro" id="IPR029498">
    <property type="entry name" value="HeLo_dom"/>
</dbReference>
<dbReference type="AlphaFoldDB" id="A0A8I2Z9E6"/>
<dbReference type="EMBL" id="JAEMWZ010000401">
    <property type="protein sequence ID" value="KAG7119359.1"/>
    <property type="molecule type" value="Genomic_DNA"/>
</dbReference>
<feature type="domain" description="Prion-inhibition and propagation HeLo" evidence="2">
    <location>
        <begin position="41"/>
        <end position="236"/>
    </location>
</feature>
<evidence type="ECO:0000313" key="4">
    <source>
        <dbReference type="Proteomes" id="UP000689129"/>
    </source>
</evidence>
<protein>
    <recommendedName>
        <fullName evidence="2">Prion-inhibition and propagation HeLo domain-containing protein</fullName>
    </recommendedName>
</protein>
<gene>
    <name evidence="3" type="ORF">HYQ45_015075</name>
</gene>
<reference evidence="3" key="1">
    <citation type="journal article" date="2021" name="Mol. Plant Pathol.">
        <title>A 20-kb lineage-specific genomic region tames virulence in pathogenic amphidiploid Verticillium longisporum.</title>
        <authorList>
            <person name="Harting R."/>
            <person name="Starke J."/>
            <person name="Kusch H."/>
            <person name="Poggeler S."/>
            <person name="Maurus I."/>
            <person name="Schluter R."/>
            <person name="Landesfeind M."/>
            <person name="Bulla I."/>
            <person name="Nowrousian M."/>
            <person name="de Jonge R."/>
            <person name="Stahlhut G."/>
            <person name="Hoff K.J."/>
            <person name="Asshauer K.P."/>
            <person name="Thurmer A."/>
            <person name="Stanke M."/>
            <person name="Daniel R."/>
            <person name="Morgenstern B."/>
            <person name="Thomma B.P.H.J."/>
            <person name="Kronstad J.W."/>
            <person name="Braus-Stromeyer S.A."/>
            <person name="Braus G.H."/>
        </authorList>
    </citation>
    <scope>NUCLEOTIDE SEQUENCE</scope>
    <source>
        <strain evidence="3">Vl32</strain>
    </source>
</reference>
<dbReference type="Pfam" id="PF14479">
    <property type="entry name" value="HeLo"/>
    <property type="match status" value="1"/>
</dbReference>
<dbReference type="Proteomes" id="UP000689129">
    <property type="component" value="Unassembled WGS sequence"/>
</dbReference>
<feature type="region of interest" description="Disordered" evidence="1">
    <location>
        <begin position="284"/>
        <end position="309"/>
    </location>
</feature>
<evidence type="ECO:0000256" key="1">
    <source>
        <dbReference type="SAM" id="MobiDB-lite"/>
    </source>
</evidence>
<dbReference type="PANTHER" id="PTHR37542:SF1">
    <property type="entry name" value="PRION-INHIBITION AND PROPAGATION HELO DOMAIN-CONTAINING PROTEIN"/>
    <property type="match status" value="1"/>
</dbReference>
<feature type="region of interest" description="Disordered" evidence="1">
    <location>
        <begin position="517"/>
        <end position="543"/>
    </location>
</feature>
<name>A0A8I2Z9E6_VERLO</name>
<dbReference type="OrthoDB" id="1911848at2759"/>
<evidence type="ECO:0000259" key="2">
    <source>
        <dbReference type="Pfam" id="PF14479"/>
    </source>
</evidence>
<comment type="caution">
    <text evidence="3">The sequence shown here is derived from an EMBL/GenBank/DDBJ whole genome shotgun (WGS) entry which is preliminary data.</text>
</comment>